<evidence type="ECO:0000256" key="1">
    <source>
        <dbReference type="SAM" id="MobiDB-lite"/>
    </source>
</evidence>
<organism evidence="2 3">
    <name type="scientific">Amycolatopsis azurea DSM 43854</name>
    <dbReference type="NCBI Taxonomy" id="1238180"/>
    <lineage>
        <taxon>Bacteria</taxon>
        <taxon>Bacillati</taxon>
        <taxon>Actinomycetota</taxon>
        <taxon>Actinomycetes</taxon>
        <taxon>Pseudonocardiales</taxon>
        <taxon>Pseudonocardiaceae</taxon>
        <taxon>Amycolatopsis</taxon>
    </lineage>
</organism>
<proteinExistence type="predicted"/>
<comment type="caution">
    <text evidence="2">The sequence shown here is derived from an EMBL/GenBank/DDBJ whole genome shotgun (WGS) entry which is preliminary data.</text>
</comment>
<gene>
    <name evidence="2" type="ORF">C791_2929</name>
</gene>
<reference evidence="2 3" key="1">
    <citation type="submission" date="2012-10" db="EMBL/GenBank/DDBJ databases">
        <title>Genome assembly of Amycolatopsis azurea DSM 43854.</title>
        <authorList>
            <person name="Khatri I."/>
            <person name="Kaur I."/>
            <person name="Subramanian S."/>
            <person name="Mayilraj S."/>
        </authorList>
    </citation>
    <scope>NUCLEOTIDE SEQUENCE [LARGE SCALE GENOMIC DNA]</scope>
    <source>
        <strain evidence="2 3">DSM 43854</strain>
    </source>
</reference>
<evidence type="ECO:0000313" key="3">
    <source>
        <dbReference type="Proteomes" id="UP000014137"/>
    </source>
</evidence>
<protein>
    <submittedName>
        <fullName evidence="2">Uncharacterized protein</fullName>
    </submittedName>
</protein>
<dbReference type="EMBL" id="ANMG01000029">
    <property type="protein sequence ID" value="EMD26747.1"/>
    <property type="molecule type" value="Genomic_DNA"/>
</dbReference>
<dbReference type="AlphaFoldDB" id="M2QLL4"/>
<evidence type="ECO:0000313" key="2">
    <source>
        <dbReference type="EMBL" id="EMD26747.1"/>
    </source>
</evidence>
<dbReference type="Proteomes" id="UP000014137">
    <property type="component" value="Unassembled WGS sequence"/>
</dbReference>
<name>M2QLL4_9PSEU</name>
<feature type="region of interest" description="Disordered" evidence="1">
    <location>
        <begin position="1"/>
        <end position="22"/>
    </location>
</feature>
<sequence>MAATTPTPAPKVSATASPARSGNAFRDEACGVGDQFVLGIRLFFVLLAE</sequence>
<accession>M2QLL4</accession>